<gene>
    <name evidence="4" type="ORF">BU23DRAFT_531201</name>
</gene>
<evidence type="ECO:0000313" key="5">
    <source>
        <dbReference type="Proteomes" id="UP000800036"/>
    </source>
</evidence>
<dbReference type="Proteomes" id="UP000800036">
    <property type="component" value="Unassembled WGS sequence"/>
</dbReference>
<dbReference type="Gene3D" id="2.40.160.120">
    <property type="match status" value="1"/>
</dbReference>
<proteinExistence type="inferred from homology"/>
<evidence type="ECO:0000313" key="4">
    <source>
        <dbReference type="EMBL" id="KAF1974798.1"/>
    </source>
</evidence>
<accession>A0A6A5VDA3</accession>
<dbReference type="GO" id="GO:0016020">
    <property type="term" value="C:membrane"/>
    <property type="evidence" value="ECO:0007669"/>
    <property type="project" value="TreeGrafter"/>
</dbReference>
<dbReference type="GO" id="GO:0005829">
    <property type="term" value="C:cytosol"/>
    <property type="evidence" value="ECO:0007669"/>
    <property type="project" value="TreeGrafter"/>
</dbReference>
<dbReference type="Gene3D" id="1.10.287.2720">
    <property type="match status" value="1"/>
</dbReference>
<feature type="compositionally biased region" description="Polar residues" evidence="3">
    <location>
        <begin position="407"/>
        <end position="417"/>
    </location>
</feature>
<dbReference type="InterPro" id="IPR037239">
    <property type="entry name" value="OSBP_sf"/>
</dbReference>
<dbReference type="Gene3D" id="3.30.70.3490">
    <property type="match status" value="1"/>
</dbReference>
<evidence type="ECO:0000256" key="1">
    <source>
        <dbReference type="ARBA" id="ARBA00008842"/>
    </source>
</evidence>
<dbReference type="FunFam" id="2.40.160.120:FF:000010">
    <property type="entry name" value="Oxysterol-binding protein homolog 4"/>
    <property type="match status" value="1"/>
</dbReference>
<dbReference type="InterPro" id="IPR018494">
    <property type="entry name" value="Oxysterol-bd_CS"/>
</dbReference>
<feature type="region of interest" description="Disordered" evidence="3">
    <location>
        <begin position="386"/>
        <end position="417"/>
    </location>
</feature>
<dbReference type="PANTHER" id="PTHR10972">
    <property type="entry name" value="OXYSTEROL-BINDING PROTEIN-RELATED"/>
    <property type="match status" value="1"/>
</dbReference>
<dbReference type="GO" id="GO:0008142">
    <property type="term" value="F:oxysterol binding"/>
    <property type="evidence" value="ECO:0007669"/>
    <property type="project" value="TreeGrafter"/>
</dbReference>
<dbReference type="PANTHER" id="PTHR10972:SF184">
    <property type="entry name" value="OXYSTEROL-BINDING PROTEIN HOMOLOG 4-RELATED"/>
    <property type="match status" value="1"/>
</dbReference>
<dbReference type="InterPro" id="IPR000648">
    <property type="entry name" value="Oxysterol-bd"/>
</dbReference>
<reference evidence="4" key="1">
    <citation type="journal article" date="2020" name="Stud. Mycol.">
        <title>101 Dothideomycetes genomes: a test case for predicting lifestyles and emergence of pathogens.</title>
        <authorList>
            <person name="Haridas S."/>
            <person name="Albert R."/>
            <person name="Binder M."/>
            <person name="Bloem J."/>
            <person name="Labutti K."/>
            <person name="Salamov A."/>
            <person name="Andreopoulos B."/>
            <person name="Baker S."/>
            <person name="Barry K."/>
            <person name="Bills G."/>
            <person name="Bluhm B."/>
            <person name="Cannon C."/>
            <person name="Castanera R."/>
            <person name="Culley D."/>
            <person name="Daum C."/>
            <person name="Ezra D."/>
            <person name="Gonzalez J."/>
            <person name="Henrissat B."/>
            <person name="Kuo A."/>
            <person name="Liang C."/>
            <person name="Lipzen A."/>
            <person name="Lutzoni F."/>
            <person name="Magnuson J."/>
            <person name="Mondo S."/>
            <person name="Nolan M."/>
            <person name="Ohm R."/>
            <person name="Pangilinan J."/>
            <person name="Park H.-J."/>
            <person name="Ramirez L."/>
            <person name="Alfaro M."/>
            <person name="Sun H."/>
            <person name="Tritt A."/>
            <person name="Yoshinaga Y."/>
            <person name="Zwiers L.-H."/>
            <person name="Turgeon B."/>
            <person name="Goodwin S."/>
            <person name="Spatafora J."/>
            <person name="Crous P."/>
            <person name="Grigoriev I."/>
        </authorList>
    </citation>
    <scope>NUCLEOTIDE SEQUENCE</scope>
    <source>
        <strain evidence="4">CBS 107.79</strain>
    </source>
</reference>
<keyword evidence="5" id="KW-1185">Reference proteome</keyword>
<dbReference type="OrthoDB" id="14833at2759"/>
<dbReference type="AlphaFoldDB" id="A0A6A5VDA3"/>
<dbReference type="FunFam" id="1.10.287.2720:FF:000003">
    <property type="entry name" value="Oxysterol binding protein"/>
    <property type="match status" value="1"/>
</dbReference>
<evidence type="ECO:0000256" key="2">
    <source>
        <dbReference type="RuleBase" id="RU003844"/>
    </source>
</evidence>
<dbReference type="Gene3D" id="6.10.250.1430">
    <property type="match status" value="1"/>
</dbReference>
<dbReference type="Pfam" id="PF01237">
    <property type="entry name" value="Oxysterol_BP"/>
    <property type="match status" value="2"/>
</dbReference>
<name>A0A6A5VDA3_9PLEO</name>
<dbReference type="GO" id="GO:0120009">
    <property type="term" value="P:intermembrane lipid transfer"/>
    <property type="evidence" value="ECO:0007669"/>
    <property type="project" value="UniProtKB-ARBA"/>
</dbReference>
<sequence length="417" mass="46503">MSSSKGQEGAAVPTKQKGSWSSFLKSIASFNGDLSSMTAPAFILSTTSLVEFSSYWTEHPSVFVAPAAEKDPAKRCMLVLKWFLSTLKQQYASRSEKLGTEKKPLNPFLGELFLGKWEDEAGETRLVSEQVSHHPPVTAYSIWNDKHGVRLQGYNAQKASFKTTINVKQVGHAMYYIDQYDESYLITLPPLHIEGLVVGSPYVELNSATYIQSSSGYTCKIDYSGRGWVSGKSNSFTASVYPQDKKKEPIYTAEGQWTGKWSIKDAKTKQVVEAFDPDVTKPTTLQIAPIEEQDHFESRKAWRKVADAINKGDMDTTSGEKSIIENRQRAMRKTEKEQGKEWDRKFFKRVESDPIFEKLAAKIGESANKDATNGVWIFDQEKAAAAKSPFHPDVDPPIYVDTGDLSRVSTKSTATAS</sequence>
<protein>
    <submittedName>
        <fullName evidence="4">Oxysterol-binding protein</fullName>
    </submittedName>
</protein>
<comment type="similarity">
    <text evidence="1 2">Belongs to the OSBP family.</text>
</comment>
<dbReference type="PROSITE" id="PS01013">
    <property type="entry name" value="OSBP"/>
    <property type="match status" value="1"/>
</dbReference>
<organism evidence="4 5">
    <name type="scientific">Bimuria novae-zelandiae CBS 107.79</name>
    <dbReference type="NCBI Taxonomy" id="1447943"/>
    <lineage>
        <taxon>Eukaryota</taxon>
        <taxon>Fungi</taxon>
        <taxon>Dikarya</taxon>
        <taxon>Ascomycota</taxon>
        <taxon>Pezizomycotina</taxon>
        <taxon>Dothideomycetes</taxon>
        <taxon>Pleosporomycetidae</taxon>
        <taxon>Pleosporales</taxon>
        <taxon>Massarineae</taxon>
        <taxon>Didymosphaeriaceae</taxon>
        <taxon>Bimuria</taxon>
    </lineage>
</organism>
<dbReference type="SUPFAM" id="SSF144000">
    <property type="entry name" value="Oxysterol-binding protein-like"/>
    <property type="match status" value="1"/>
</dbReference>
<dbReference type="EMBL" id="ML976673">
    <property type="protein sequence ID" value="KAF1974798.1"/>
    <property type="molecule type" value="Genomic_DNA"/>
</dbReference>
<evidence type="ECO:0000256" key="3">
    <source>
        <dbReference type="SAM" id="MobiDB-lite"/>
    </source>
</evidence>